<dbReference type="Gene3D" id="1.10.287.1490">
    <property type="match status" value="1"/>
</dbReference>
<evidence type="ECO:0000259" key="4">
    <source>
        <dbReference type="Pfam" id="PF25989"/>
    </source>
</evidence>
<keyword evidence="1" id="KW-0175">Coiled coil</keyword>
<dbReference type="Pfam" id="PF25989">
    <property type="entry name" value="YknX_C"/>
    <property type="match status" value="1"/>
</dbReference>
<dbReference type="InterPro" id="IPR058637">
    <property type="entry name" value="YknX-like_C"/>
</dbReference>
<dbReference type="GO" id="GO:0015562">
    <property type="term" value="F:efflux transmembrane transporter activity"/>
    <property type="evidence" value="ECO:0007669"/>
    <property type="project" value="TreeGrafter"/>
</dbReference>
<feature type="domain" description="YknX-like barrel-sandwich hybrid" evidence="3">
    <location>
        <begin position="66"/>
        <end position="221"/>
    </location>
</feature>
<comment type="caution">
    <text evidence="6">The sequence shown here is derived from an EMBL/GenBank/DDBJ whole genome shotgun (WGS) entry which is preliminary data.</text>
</comment>
<accession>A0A6I2MGD8</accession>
<name>A0A6I2MGD8_9BACI</name>
<feature type="domain" description="YknX-like C-terminal permuted SH3-like" evidence="4">
    <location>
        <begin position="319"/>
        <end position="385"/>
    </location>
</feature>
<dbReference type="Proteomes" id="UP000441585">
    <property type="component" value="Unassembled WGS sequence"/>
</dbReference>
<evidence type="ECO:0000313" key="7">
    <source>
        <dbReference type="Proteomes" id="UP000441585"/>
    </source>
</evidence>
<dbReference type="InterPro" id="IPR058639">
    <property type="entry name" value="BSH_YknX-like"/>
</dbReference>
<dbReference type="PANTHER" id="PTHR30469">
    <property type="entry name" value="MULTIDRUG RESISTANCE PROTEIN MDTA"/>
    <property type="match status" value="1"/>
</dbReference>
<keyword evidence="2" id="KW-0472">Membrane</keyword>
<proteinExistence type="predicted"/>
<feature type="coiled-coil region" evidence="1">
    <location>
        <begin position="97"/>
        <end position="138"/>
    </location>
</feature>
<feature type="domain" description="YknX-like beta-barrel" evidence="5">
    <location>
        <begin position="233"/>
        <end position="311"/>
    </location>
</feature>
<dbReference type="Gene3D" id="2.40.420.20">
    <property type="match status" value="1"/>
</dbReference>
<evidence type="ECO:0000256" key="1">
    <source>
        <dbReference type="SAM" id="Coils"/>
    </source>
</evidence>
<evidence type="ECO:0000259" key="5">
    <source>
        <dbReference type="Pfam" id="PF25990"/>
    </source>
</evidence>
<reference evidence="6 7" key="1">
    <citation type="submission" date="2019-11" db="EMBL/GenBank/DDBJ databases">
        <title>Bacillus idriensis genome.</title>
        <authorList>
            <person name="Konopka E.N."/>
            <person name="Newman J.D."/>
        </authorList>
    </citation>
    <scope>NUCLEOTIDE SEQUENCE [LARGE SCALE GENOMIC DNA]</scope>
    <source>
        <strain evidence="6 7">DSM 19097</strain>
    </source>
</reference>
<evidence type="ECO:0000256" key="2">
    <source>
        <dbReference type="SAM" id="Phobius"/>
    </source>
</evidence>
<keyword evidence="2" id="KW-0812">Transmembrane</keyword>
<evidence type="ECO:0000313" key="6">
    <source>
        <dbReference type="EMBL" id="MRX56434.1"/>
    </source>
</evidence>
<keyword evidence="7" id="KW-1185">Reference proteome</keyword>
<organism evidence="6 7">
    <name type="scientific">Metabacillus idriensis</name>
    <dbReference type="NCBI Taxonomy" id="324768"/>
    <lineage>
        <taxon>Bacteria</taxon>
        <taxon>Bacillati</taxon>
        <taxon>Bacillota</taxon>
        <taxon>Bacilli</taxon>
        <taxon>Bacillales</taxon>
        <taxon>Bacillaceae</taxon>
        <taxon>Metabacillus</taxon>
    </lineage>
</organism>
<dbReference type="RefSeq" id="WP_070875682.1">
    <property type="nucleotide sequence ID" value="NZ_CAJGAA010000005.1"/>
</dbReference>
<dbReference type="AlphaFoldDB" id="A0A6I2MGD8"/>
<gene>
    <name evidence="6" type="ORF">GJU41_20960</name>
</gene>
<keyword evidence="2" id="KW-1133">Transmembrane helix</keyword>
<protein>
    <submittedName>
        <fullName evidence="6">HlyD family efflux transporter periplasmic adaptor subunit</fullName>
    </submittedName>
</protein>
<dbReference type="Pfam" id="PF25984">
    <property type="entry name" value="BSH_YknX"/>
    <property type="match status" value="1"/>
</dbReference>
<evidence type="ECO:0000259" key="3">
    <source>
        <dbReference type="Pfam" id="PF25984"/>
    </source>
</evidence>
<dbReference type="InterPro" id="IPR058636">
    <property type="entry name" value="Beta-barrel_YknX"/>
</dbReference>
<dbReference type="GO" id="GO:1990281">
    <property type="term" value="C:efflux pump complex"/>
    <property type="evidence" value="ECO:0007669"/>
    <property type="project" value="TreeGrafter"/>
</dbReference>
<dbReference type="Pfam" id="PF25990">
    <property type="entry name" value="Beta-barrel_YknX"/>
    <property type="match status" value="1"/>
</dbReference>
<dbReference type="EMBL" id="WKKF01000012">
    <property type="protein sequence ID" value="MRX56434.1"/>
    <property type="molecule type" value="Genomic_DNA"/>
</dbReference>
<feature type="transmembrane region" description="Helical" evidence="2">
    <location>
        <begin position="6"/>
        <end position="26"/>
    </location>
</feature>
<sequence>MKKQTLIGIITTISLVFVIINISIILSSDRIERSKALHSYSNVENGDLKKLLSTKGVVIPSSNYSIQYNKSLGAINEVLVSEGDAVLAGDILFDYQTGHIEAEIEELEQQISRLTARISSAESELSSLEQQLSDAQFDSTADSFENDPIDAETTIQNDNSEEIISNQIGDKQDQIEDLNLQEDGVNQRIAQLQGEKAKYTVTSKMDGTVTEINPYAQTENDAVVSIHSNQPFLIEGKLSEKQAVKVKEGQKVIAAAKVLPELKKEGTVKELKMEPIGVPTVDEKETFYPFRAELIEAVETWHHGYHINLDIVLEERNGVVVIPDSAIQKKAGKTFVYVIKNGRLEKREINLGLVVNNRNEVLQGVAQGERIVSFPSGDLRDKMEIFMPIHHRYVEEKTLKAFTGEQIIRLILRGIVHK</sequence>